<comment type="caution">
    <text evidence="1">The sequence shown here is derived from an EMBL/GenBank/DDBJ whole genome shotgun (WGS) entry which is preliminary data.</text>
</comment>
<evidence type="ECO:0008006" key="3">
    <source>
        <dbReference type="Google" id="ProtNLM"/>
    </source>
</evidence>
<name>A0A6N7Y374_9FIRM</name>
<proteinExistence type="predicted"/>
<dbReference type="RefSeq" id="WP_154581018.1">
    <property type="nucleotide sequence ID" value="NZ_VULP01000014.1"/>
</dbReference>
<evidence type="ECO:0000313" key="1">
    <source>
        <dbReference type="EMBL" id="MSU82342.1"/>
    </source>
</evidence>
<organism evidence="1 2">
    <name type="scientific">Anaerobutyricum soehngenii</name>
    <dbReference type="NCBI Taxonomy" id="105843"/>
    <lineage>
        <taxon>Bacteria</taxon>
        <taxon>Bacillati</taxon>
        <taxon>Bacillota</taxon>
        <taxon>Clostridia</taxon>
        <taxon>Lachnospirales</taxon>
        <taxon>Lachnospiraceae</taxon>
        <taxon>Anaerobutyricum</taxon>
    </lineage>
</organism>
<sequence length="74" mass="8694">MDSATKKIGEYIKQKGFNLSEISRKTGITYMSLYNSFLNEKRERDLKVDEFLLLCKFLELDSMTFCPDEQKEKG</sequence>
<evidence type="ECO:0000313" key="2">
    <source>
        <dbReference type="Proteomes" id="UP000433359"/>
    </source>
</evidence>
<protein>
    <recommendedName>
        <fullName evidence="3">Helix-turn-helix transcriptional regulator</fullName>
    </recommendedName>
</protein>
<dbReference type="EMBL" id="VULP01000014">
    <property type="protein sequence ID" value="MSU82342.1"/>
    <property type="molecule type" value="Genomic_DNA"/>
</dbReference>
<accession>A0A6N7Y374</accession>
<gene>
    <name evidence="1" type="ORF">FYJ25_08275</name>
</gene>
<dbReference type="Proteomes" id="UP000433359">
    <property type="component" value="Unassembled WGS sequence"/>
</dbReference>
<dbReference type="AlphaFoldDB" id="A0A6N7Y374"/>
<reference evidence="1 2" key="1">
    <citation type="submission" date="2019-08" db="EMBL/GenBank/DDBJ databases">
        <title>In-depth cultivation of the pig gut microbiome towards novel bacterial diversity and tailored functional studies.</title>
        <authorList>
            <person name="Wylensek D."/>
            <person name="Hitch T.C.A."/>
            <person name="Clavel T."/>
        </authorList>
    </citation>
    <scope>NUCLEOTIDE SEQUENCE [LARGE SCALE GENOMIC DNA]</scope>
    <source>
        <strain evidence="1 2">BSM-383-APC-4H</strain>
    </source>
</reference>